<dbReference type="SUPFAM" id="SSF52540">
    <property type="entry name" value="P-loop containing nucleoside triphosphate hydrolases"/>
    <property type="match status" value="1"/>
</dbReference>
<organism evidence="4 5">
    <name type="scientific">Variovorax boronicumulans</name>
    <dbReference type="NCBI Taxonomy" id="436515"/>
    <lineage>
        <taxon>Bacteria</taxon>
        <taxon>Pseudomonadati</taxon>
        <taxon>Pseudomonadota</taxon>
        <taxon>Betaproteobacteria</taxon>
        <taxon>Burkholderiales</taxon>
        <taxon>Comamonadaceae</taxon>
        <taxon>Variovorax</taxon>
    </lineage>
</organism>
<gene>
    <name evidence="4" type="ORF">J2W25_001908</name>
</gene>
<evidence type="ECO:0000259" key="3">
    <source>
        <dbReference type="Pfam" id="PF05707"/>
    </source>
</evidence>
<keyword evidence="2" id="KW-0812">Transmembrane</keyword>
<dbReference type="RefSeq" id="WP_307636449.1">
    <property type="nucleotide sequence ID" value="NZ_JAUSRR010000003.1"/>
</dbReference>
<evidence type="ECO:0000256" key="1">
    <source>
        <dbReference type="SAM" id="MobiDB-lite"/>
    </source>
</evidence>
<protein>
    <submittedName>
        <fullName evidence="4">Zona occludens toxin</fullName>
    </submittedName>
</protein>
<proteinExistence type="predicted"/>
<sequence length="354" mass="38493">MITLITGAPGTGKSNALVSLLESIGKDRAIYVFGIPELKIPHIELPDPSTWPDTVPDGSAIILDEVQNVWRPRGPGQKVPEHVAKLETHRHRGLDFYIITQGPNLVDANVRALVGRHIHLRDLGILGRWWYEWPECADNCRTGWKNAPIKKRYKLDKAAQAKYKSASIHVKPVRSVPWMLAVMVLALCIVAFMSWRAYGMISAKVNPPKPAATAVASGQVNGATGTQAATASEPKTIDDRIAWIPRISHRPESAPAFDELRKVVAMPVVSGAICNSKGCRCVTQQGTNAGLSDAECRKWLENPPFDPYSVAKAEQAPSPSVGRENAAEARPAPGMVLIEAPGYRDPVGARSSSR</sequence>
<feature type="transmembrane region" description="Helical" evidence="2">
    <location>
        <begin position="176"/>
        <end position="195"/>
    </location>
</feature>
<dbReference type="InterPro" id="IPR008900">
    <property type="entry name" value="Zot_N"/>
</dbReference>
<dbReference type="InterPro" id="IPR027417">
    <property type="entry name" value="P-loop_NTPase"/>
</dbReference>
<dbReference type="AlphaFoldDB" id="A0AAW8DU99"/>
<accession>A0AAW8DU99</accession>
<keyword evidence="2" id="KW-0472">Membrane</keyword>
<dbReference type="EMBL" id="JAUSRR010000003">
    <property type="protein sequence ID" value="MDP9922887.1"/>
    <property type="molecule type" value="Genomic_DNA"/>
</dbReference>
<evidence type="ECO:0000256" key="2">
    <source>
        <dbReference type="SAM" id="Phobius"/>
    </source>
</evidence>
<feature type="domain" description="Zona occludens toxin N-terminal" evidence="3">
    <location>
        <begin position="55"/>
        <end position="168"/>
    </location>
</feature>
<comment type="caution">
    <text evidence="4">The sequence shown here is derived from an EMBL/GenBank/DDBJ whole genome shotgun (WGS) entry which is preliminary data.</text>
</comment>
<name>A0AAW8DU99_9BURK</name>
<keyword evidence="2" id="KW-1133">Transmembrane helix</keyword>
<reference evidence="4" key="1">
    <citation type="submission" date="2023-07" db="EMBL/GenBank/DDBJ databases">
        <title>Sorghum-associated microbial communities from plants grown in Nebraska, USA.</title>
        <authorList>
            <person name="Schachtman D."/>
        </authorList>
    </citation>
    <scope>NUCLEOTIDE SEQUENCE</scope>
    <source>
        <strain evidence="4">DS2795</strain>
    </source>
</reference>
<evidence type="ECO:0000313" key="4">
    <source>
        <dbReference type="EMBL" id="MDP9922887.1"/>
    </source>
</evidence>
<dbReference type="Pfam" id="PF05707">
    <property type="entry name" value="Zot"/>
    <property type="match status" value="1"/>
</dbReference>
<evidence type="ECO:0000313" key="5">
    <source>
        <dbReference type="Proteomes" id="UP001244295"/>
    </source>
</evidence>
<dbReference type="Gene3D" id="3.40.50.300">
    <property type="entry name" value="P-loop containing nucleotide triphosphate hydrolases"/>
    <property type="match status" value="1"/>
</dbReference>
<feature type="region of interest" description="Disordered" evidence="1">
    <location>
        <begin position="308"/>
        <end position="331"/>
    </location>
</feature>
<dbReference type="Proteomes" id="UP001244295">
    <property type="component" value="Unassembled WGS sequence"/>
</dbReference>